<name>A0A3N0V1S9_9GAMM</name>
<dbReference type="AlphaFoldDB" id="A0A3N0V1S9"/>
<comment type="caution">
    <text evidence="3">The sequence shown here is derived from an EMBL/GenBank/DDBJ whole genome shotgun (WGS) entry which is preliminary data.</text>
</comment>
<gene>
    <name evidence="3" type="ORF">ED208_15845</name>
</gene>
<evidence type="ECO:0000313" key="3">
    <source>
        <dbReference type="EMBL" id="ROH86504.1"/>
    </source>
</evidence>
<organism evidence="3 4">
    <name type="scientific">Stagnimonas aquatica</name>
    <dbReference type="NCBI Taxonomy" id="2689987"/>
    <lineage>
        <taxon>Bacteria</taxon>
        <taxon>Pseudomonadati</taxon>
        <taxon>Pseudomonadota</taxon>
        <taxon>Gammaproteobacteria</taxon>
        <taxon>Nevskiales</taxon>
        <taxon>Nevskiaceae</taxon>
        <taxon>Stagnimonas</taxon>
    </lineage>
</organism>
<evidence type="ECO:0000313" key="4">
    <source>
        <dbReference type="Proteomes" id="UP000282106"/>
    </source>
</evidence>
<feature type="chain" id="PRO_5018235769" evidence="2">
    <location>
        <begin position="20"/>
        <end position="715"/>
    </location>
</feature>
<reference evidence="3 4" key="1">
    <citation type="submission" date="2018-10" db="EMBL/GenBank/DDBJ databases">
        <authorList>
            <person name="Chen W.-M."/>
        </authorList>
    </citation>
    <scope>NUCLEOTIDE SEQUENCE [LARGE SCALE GENOMIC DNA]</scope>
    <source>
        <strain evidence="3 4">THS-13</strain>
    </source>
</reference>
<dbReference type="Pfam" id="PF06980">
    <property type="entry name" value="DUF1302"/>
    <property type="match status" value="1"/>
</dbReference>
<feature type="signal peptide" evidence="2">
    <location>
        <begin position="1"/>
        <end position="19"/>
    </location>
</feature>
<dbReference type="InterPro" id="IPR010727">
    <property type="entry name" value="DUF1302"/>
</dbReference>
<dbReference type="EMBL" id="RJVO01000009">
    <property type="protein sequence ID" value="ROH86504.1"/>
    <property type="molecule type" value="Genomic_DNA"/>
</dbReference>
<feature type="region of interest" description="Disordered" evidence="1">
    <location>
        <begin position="582"/>
        <end position="612"/>
    </location>
</feature>
<protein>
    <submittedName>
        <fullName evidence="3">DUF1302 family protein</fullName>
    </submittedName>
</protein>
<dbReference type="RefSeq" id="WP_123212899.1">
    <property type="nucleotide sequence ID" value="NZ_RJVO01000009.1"/>
</dbReference>
<keyword evidence="2" id="KW-0732">Signal</keyword>
<dbReference type="Proteomes" id="UP000282106">
    <property type="component" value="Unassembled WGS sequence"/>
</dbReference>
<keyword evidence="4" id="KW-1185">Reference proteome</keyword>
<evidence type="ECO:0000256" key="2">
    <source>
        <dbReference type="SAM" id="SignalP"/>
    </source>
</evidence>
<sequence length="715" mass="77202">MNKTLWLAALGLWSLGAGAVDFDLGPASGALNTRISLGAAVRTEGRDYRLIAKLANPGQLGLCDADDCQSQTGSAAPNQRLVDARGAFSGVNEDNGNLNYDRGDWVSAPLQLRPKLELVWGDWQFQASGLLFYDFVNTGFDDYHADTKFQPQRTPRSDDVESLFAKRHRLGNLFVAGSFELGGHELLLRLGNQVLNWGEANLVQFNTLSEWAPLDAPMLAMPGAEPSQLQLATPLAVASLTLTDALSLEAVYQLQWRGAKLPAAGSLLSFSDVAGGGEYAILGFGNFHEDPDRQFRPAGLASAISQATRTVYLPDEDFGAPRDSGQFGLRLNYLADWLNNGTELALHYLHYHSRYPVLSGYAANASCTRDANGGGFAGAFLACQGFSQSFNPIGREPLPVDTARLFLDFPEDIDLIGLSFNTNVGDWAFSGEYAYRPNQPLQILQSDVLFATLGPAFPAQDIPIGAASLTDPALLAGLPPALAQPLMSLQASLLPQLPSGTGFVLPGENNAVPDFLSRYRGVTINAGDYIPGYERQQVSQLSLTGIRTFADNPVGASQIFWVFEAAALYVHDLPKRGELYFEGAGDRTHPSAGADGTGSPDGQPDSRHINPTQMTSGFATSLAYGYRSLLRLSYNDLPGGITINPALVWLHDLKGTSPAPIINFIEGRRVLLSNVTVEFQDDWSAGLTYQVFDGGGTRHRLSDRDNLSLYVAKVF</sequence>
<evidence type="ECO:0000256" key="1">
    <source>
        <dbReference type="SAM" id="MobiDB-lite"/>
    </source>
</evidence>
<proteinExistence type="predicted"/>
<accession>A0A3N0V1S9</accession>
<dbReference type="InParanoid" id="A0A3N0V1S9"/>